<organism evidence="1 2">
    <name type="scientific">Cucumis melo var. makuwa</name>
    <name type="common">Oriental melon</name>
    <dbReference type="NCBI Taxonomy" id="1194695"/>
    <lineage>
        <taxon>Eukaryota</taxon>
        <taxon>Viridiplantae</taxon>
        <taxon>Streptophyta</taxon>
        <taxon>Embryophyta</taxon>
        <taxon>Tracheophyta</taxon>
        <taxon>Spermatophyta</taxon>
        <taxon>Magnoliopsida</taxon>
        <taxon>eudicotyledons</taxon>
        <taxon>Gunneridae</taxon>
        <taxon>Pentapetalae</taxon>
        <taxon>rosids</taxon>
        <taxon>fabids</taxon>
        <taxon>Cucurbitales</taxon>
        <taxon>Cucurbitaceae</taxon>
        <taxon>Benincaseae</taxon>
        <taxon>Cucumis</taxon>
    </lineage>
</organism>
<evidence type="ECO:0000313" key="2">
    <source>
        <dbReference type="Proteomes" id="UP000321947"/>
    </source>
</evidence>
<evidence type="ECO:0000313" key="1">
    <source>
        <dbReference type="EMBL" id="TYK31067.1"/>
    </source>
</evidence>
<name>A0A5D3E4Q5_CUCMM</name>
<reference evidence="1 2" key="1">
    <citation type="submission" date="2019-08" db="EMBL/GenBank/DDBJ databases">
        <title>Draft genome sequences of two oriental melons (Cucumis melo L. var makuwa).</title>
        <authorList>
            <person name="Kwon S.-Y."/>
        </authorList>
    </citation>
    <scope>NUCLEOTIDE SEQUENCE [LARGE SCALE GENOMIC DNA]</scope>
    <source>
        <strain evidence="2">cv. Chang Bougi</strain>
        <tissue evidence="1">Leaf</tissue>
    </source>
</reference>
<proteinExistence type="predicted"/>
<dbReference type="Proteomes" id="UP000321947">
    <property type="component" value="Unassembled WGS sequence"/>
</dbReference>
<dbReference type="EMBL" id="SSTD01000141">
    <property type="protein sequence ID" value="TYK31067.1"/>
    <property type="molecule type" value="Genomic_DNA"/>
</dbReference>
<dbReference type="AlphaFoldDB" id="A0A5D3E4Q5"/>
<sequence length="64" mass="7271">MVIEVFIGVIVRFRNWPSKNIVKTLQEEGDLPSQRYVGRSQRCVGKGYTDAEMDVGKDIVRQAS</sequence>
<gene>
    <name evidence="1" type="ORF">E5676_scaffold455G003270</name>
</gene>
<accession>A0A5D3E4Q5</accession>
<protein>
    <submittedName>
        <fullName evidence="1">Uncharacterized protein</fullName>
    </submittedName>
</protein>
<comment type="caution">
    <text evidence="1">The sequence shown here is derived from an EMBL/GenBank/DDBJ whole genome shotgun (WGS) entry which is preliminary data.</text>
</comment>